<dbReference type="AlphaFoldDB" id="A0A8J7FQT1"/>
<feature type="transmembrane region" description="Helical" evidence="9">
    <location>
        <begin position="34"/>
        <end position="51"/>
    </location>
</feature>
<dbReference type="CDD" id="cd00082">
    <property type="entry name" value="HisKA"/>
    <property type="match status" value="1"/>
</dbReference>
<dbReference type="InterPro" id="IPR013656">
    <property type="entry name" value="PAS_4"/>
</dbReference>
<dbReference type="Proteomes" id="UP000604481">
    <property type="component" value="Unassembled WGS sequence"/>
</dbReference>
<feature type="domain" description="PAC" evidence="12">
    <location>
        <begin position="842"/>
        <end position="894"/>
    </location>
</feature>
<dbReference type="SMART" id="SM00091">
    <property type="entry name" value="PAS"/>
    <property type="match status" value="2"/>
</dbReference>
<evidence type="ECO:0000259" key="11">
    <source>
        <dbReference type="PROSITE" id="PS50112"/>
    </source>
</evidence>
<dbReference type="SMART" id="SM00086">
    <property type="entry name" value="PAC"/>
    <property type="match status" value="1"/>
</dbReference>
<feature type="transmembrane region" description="Helical" evidence="9">
    <location>
        <begin position="198"/>
        <end position="218"/>
    </location>
</feature>
<evidence type="ECO:0000259" key="10">
    <source>
        <dbReference type="PROSITE" id="PS50109"/>
    </source>
</evidence>
<evidence type="ECO:0000313" key="14">
    <source>
        <dbReference type="Proteomes" id="UP000604481"/>
    </source>
</evidence>
<dbReference type="CDD" id="cd00130">
    <property type="entry name" value="PAS"/>
    <property type="match status" value="1"/>
</dbReference>
<dbReference type="InterPro" id="IPR005467">
    <property type="entry name" value="His_kinase_dom"/>
</dbReference>
<dbReference type="InterPro" id="IPR001610">
    <property type="entry name" value="PAC"/>
</dbReference>
<dbReference type="Pfam" id="PF12860">
    <property type="entry name" value="PAS_7"/>
    <property type="match status" value="1"/>
</dbReference>
<evidence type="ECO:0000256" key="9">
    <source>
        <dbReference type="SAM" id="Phobius"/>
    </source>
</evidence>
<sequence length="1139" mass="125498">MSLWLAGLCIGAYFCLIFWFAHRIDHRPARPQPAWVYSLSLAVFCTSWTFYGSIGRAASSGWSFLPIYVGPALVFLCAQPFLQRLLHVCKSDHLTSIADLIAARHGKSPLVGAAVTLMALVGVVPYIALQLKAMSDSVEILNHYPLTRALQHPEHFWQDIGFWVALLMAAFVILFGTRQTDASEQHRGMVGSVALESVVKLLAFVLAGGLILYAAGGWEGLSSRLAEQPQLQQRTDPAVLFSGNFWLLSLLAGLAIFCLPRQFQVGIVENTDPAHLRASRWQFPLYLLLINLLVMPLALTGLSVFGSSQQADGYLLALPLQQQQPLVALLVFLGGVSAATAMIIVETIALATMASNNLLLPLLIRRHLAQDGAPHELARLIRPVRQLTILLVVLASYAFMRLVGASYSLVSIGLISFVAVAQFAPAILGALYWRQRQRNGALAGLLGGFSVWAYTLLLPAVAHSGGPGADILAQGLFGLSWLRPEALFGASWLEPATHALVFSLLLNSSLYIAVPLIFKNPAANSPTQNKPAPLGSNAHLLNELAHFFPAERLQAAQQELEKRRGQPLAADEPPDELTRRWAETQLTGLLGPAMARVVIAATLARHEQQADTHALLDAASQAIQANWDALRTTLDHLGQGVCMFDAEQRLAVWNARFFELMQFPLALERVGTALEEFIRHEAVRGGLGAGKPEALIQERLHQLAERFAILKGNRTLSDGRIVEWQWRPVAHGGLVGTFTDVTTQKRAEQWLEEKVTERTEALRQSERRLHDFASSASDWFWETDAEFRFTHVSERFFDYSGMHPDQVLGQTRWSLAGHADSVPLPPHLAQHQQAMHRQEAIRDFEYQLQGSTGKELHLRVSGQPWYDSDGRFCGYRGTGSDITELVNQRNDLLRSERMATLGGLVAGVAHEINTPIGVSVTANSVLEDELKHIRDSFDSGKLGKQQLGRFLDLADESVSATSRNLQRAAELVRSFKEVAVDQTTDEKRRIEVGAYLEEIRASLVPALKRSRHQFRIECPELIQLETYPGALAQIVTNLVNNSLLHGFDNREEGDITLRVLRDARGQVHFDYQDNGHGMDPATASRIFDPFFTTRRGSGGSGLGMHIVYNLVTQKLGGSIRVDSAPGLGCRIAWDAASAS</sequence>
<feature type="transmembrane region" description="Helical" evidence="9">
    <location>
        <begin position="110"/>
        <end position="129"/>
    </location>
</feature>
<feature type="transmembrane region" description="Helical" evidence="9">
    <location>
        <begin position="285"/>
        <end position="306"/>
    </location>
</feature>
<dbReference type="InterPro" id="IPR003594">
    <property type="entry name" value="HATPase_dom"/>
</dbReference>
<dbReference type="Pfam" id="PF02518">
    <property type="entry name" value="HATPase_c"/>
    <property type="match status" value="1"/>
</dbReference>
<feature type="domain" description="PAS" evidence="11">
    <location>
        <begin position="765"/>
        <end position="811"/>
    </location>
</feature>
<keyword evidence="6 9" id="KW-0812">Transmembrane</keyword>
<evidence type="ECO:0000256" key="8">
    <source>
        <dbReference type="ARBA" id="ARBA00023136"/>
    </source>
</evidence>
<dbReference type="InterPro" id="IPR001734">
    <property type="entry name" value="Na/solute_symporter"/>
</dbReference>
<dbReference type="InterPro" id="IPR003661">
    <property type="entry name" value="HisK_dim/P_dom"/>
</dbReference>
<feature type="transmembrane region" description="Helical" evidence="9">
    <location>
        <begin position="387"/>
        <end position="404"/>
    </location>
</feature>
<evidence type="ECO:0000256" key="1">
    <source>
        <dbReference type="ARBA" id="ARBA00000085"/>
    </source>
</evidence>
<comment type="subcellular location">
    <subcellularLocation>
        <location evidence="2">Membrane</location>
        <topology evidence="2">Multi-pass membrane protein</topology>
    </subcellularLocation>
</comment>
<accession>A0A8J7FQT1</accession>
<name>A0A8J7FQT1_9NEIS</name>
<feature type="domain" description="Histidine kinase" evidence="10">
    <location>
        <begin position="907"/>
        <end position="1139"/>
    </location>
</feature>
<dbReference type="CDD" id="cd10322">
    <property type="entry name" value="SLC5sbd"/>
    <property type="match status" value="1"/>
</dbReference>
<dbReference type="Gene3D" id="3.30.450.20">
    <property type="entry name" value="PAS domain"/>
    <property type="match status" value="2"/>
</dbReference>
<comment type="catalytic activity">
    <reaction evidence="1">
        <text>ATP + protein L-histidine = ADP + protein N-phospho-L-histidine.</text>
        <dbReference type="EC" id="2.7.13.3"/>
    </reaction>
</comment>
<evidence type="ECO:0000256" key="6">
    <source>
        <dbReference type="ARBA" id="ARBA00022692"/>
    </source>
</evidence>
<comment type="similarity">
    <text evidence="3">Belongs to the sodium:solute symporter (SSF) (TC 2.A.21) family.</text>
</comment>
<feature type="transmembrane region" description="Helical" evidence="9">
    <location>
        <begin position="440"/>
        <end position="462"/>
    </location>
</feature>
<dbReference type="SMART" id="SM00387">
    <property type="entry name" value="HATPase_c"/>
    <property type="match status" value="1"/>
</dbReference>
<keyword evidence="14" id="KW-1185">Reference proteome</keyword>
<evidence type="ECO:0000313" key="13">
    <source>
        <dbReference type="EMBL" id="MBE9609036.1"/>
    </source>
</evidence>
<evidence type="ECO:0000256" key="3">
    <source>
        <dbReference type="ARBA" id="ARBA00006434"/>
    </source>
</evidence>
<proteinExistence type="inferred from homology"/>
<feature type="transmembrane region" description="Helical" evidence="9">
    <location>
        <begin position="238"/>
        <end position="259"/>
    </location>
</feature>
<dbReference type="Gene3D" id="3.30.565.10">
    <property type="entry name" value="Histidine kinase-like ATPase, C-terminal domain"/>
    <property type="match status" value="1"/>
</dbReference>
<feature type="transmembrane region" description="Helical" evidence="9">
    <location>
        <begin position="63"/>
        <end position="82"/>
    </location>
</feature>
<dbReference type="PROSITE" id="PS50112">
    <property type="entry name" value="PAS"/>
    <property type="match status" value="1"/>
</dbReference>
<dbReference type="GO" id="GO:0016020">
    <property type="term" value="C:membrane"/>
    <property type="evidence" value="ECO:0007669"/>
    <property type="project" value="UniProtKB-SubCell"/>
</dbReference>
<comment type="caution">
    <text evidence="13">The sequence shown here is derived from an EMBL/GenBank/DDBJ whole genome shotgun (WGS) entry which is preliminary data.</text>
</comment>
<dbReference type="PROSITE" id="PS50283">
    <property type="entry name" value="NA_SOLUT_SYMP_3"/>
    <property type="match status" value="1"/>
</dbReference>
<dbReference type="PROSITE" id="PS50109">
    <property type="entry name" value="HIS_KIN"/>
    <property type="match status" value="1"/>
</dbReference>
<dbReference type="Pfam" id="PF08448">
    <property type="entry name" value="PAS_4"/>
    <property type="match status" value="1"/>
</dbReference>
<feature type="transmembrane region" description="Helical" evidence="9">
    <location>
        <begin position="410"/>
        <end position="433"/>
    </location>
</feature>
<dbReference type="GO" id="GO:0022857">
    <property type="term" value="F:transmembrane transporter activity"/>
    <property type="evidence" value="ECO:0007669"/>
    <property type="project" value="InterPro"/>
</dbReference>
<dbReference type="Gene3D" id="1.20.1730.10">
    <property type="entry name" value="Sodium/glucose cotransporter"/>
    <property type="match status" value="1"/>
</dbReference>
<dbReference type="InterPro" id="IPR000014">
    <property type="entry name" value="PAS"/>
</dbReference>
<dbReference type="InterPro" id="IPR000700">
    <property type="entry name" value="PAS-assoc_C"/>
</dbReference>
<keyword evidence="8 9" id="KW-0472">Membrane</keyword>
<dbReference type="InterPro" id="IPR036890">
    <property type="entry name" value="HATPase_C_sf"/>
</dbReference>
<dbReference type="InterPro" id="IPR035965">
    <property type="entry name" value="PAS-like_dom_sf"/>
</dbReference>
<dbReference type="Gene3D" id="1.10.287.130">
    <property type="match status" value="1"/>
</dbReference>
<organism evidence="13 14">
    <name type="scientific">Chitinilyticum piscinae</name>
    <dbReference type="NCBI Taxonomy" id="2866724"/>
    <lineage>
        <taxon>Bacteria</taxon>
        <taxon>Pseudomonadati</taxon>
        <taxon>Pseudomonadota</taxon>
        <taxon>Betaproteobacteria</taxon>
        <taxon>Neisseriales</taxon>
        <taxon>Chitinibacteraceae</taxon>
        <taxon>Chitinilyticum</taxon>
    </lineage>
</organism>
<dbReference type="PRINTS" id="PR00344">
    <property type="entry name" value="BCTRLSENSOR"/>
</dbReference>
<protein>
    <recommendedName>
        <fullName evidence="4">histidine kinase</fullName>
        <ecNumber evidence="4">2.7.13.3</ecNumber>
    </recommendedName>
</protein>
<dbReference type="InterPro" id="IPR038377">
    <property type="entry name" value="Na/Glc_symporter_sf"/>
</dbReference>
<dbReference type="PROSITE" id="PS50113">
    <property type="entry name" value="PAC"/>
    <property type="match status" value="1"/>
</dbReference>
<feature type="transmembrane region" description="Helical" evidence="9">
    <location>
        <begin position="160"/>
        <end position="177"/>
    </location>
</feature>
<dbReference type="EC" id="2.7.13.3" evidence="4"/>
<gene>
    <name evidence="13" type="ORF">INR99_06725</name>
</gene>
<dbReference type="GO" id="GO:0000155">
    <property type="term" value="F:phosphorelay sensor kinase activity"/>
    <property type="evidence" value="ECO:0007669"/>
    <property type="project" value="InterPro"/>
</dbReference>
<feature type="transmembrane region" description="Helical" evidence="9">
    <location>
        <begin position="5"/>
        <end position="22"/>
    </location>
</feature>
<evidence type="ECO:0000256" key="2">
    <source>
        <dbReference type="ARBA" id="ARBA00004141"/>
    </source>
</evidence>
<dbReference type="PANTHER" id="PTHR43065:SF47">
    <property type="match status" value="1"/>
</dbReference>
<keyword evidence="5" id="KW-0597">Phosphoprotein</keyword>
<dbReference type="SUPFAM" id="SSF55874">
    <property type="entry name" value="ATPase domain of HSP90 chaperone/DNA topoisomerase II/histidine kinase"/>
    <property type="match status" value="1"/>
</dbReference>
<evidence type="ECO:0000256" key="4">
    <source>
        <dbReference type="ARBA" id="ARBA00012438"/>
    </source>
</evidence>
<keyword evidence="7 9" id="KW-1133">Transmembrane helix</keyword>
<dbReference type="PANTHER" id="PTHR43065">
    <property type="entry name" value="SENSOR HISTIDINE KINASE"/>
    <property type="match status" value="1"/>
</dbReference>
<reference evidence="13 14" key="1">
    <citation type="submission" date="2020-10" db="EMBL/GenBank/DDBJ databases">
        <title>The genome sequence of Chitinilyticum litopenaei 4Y14.</title>
        <authorList>
            <person name="Liu Y."/>
        </authorList>
    </citation>
    <scope>NUCLEOTIDE SEQUENCE [LARGE SCALE GENOMIC DNA]</scope>
    <source>
        <strain evidence="13 14">4Y14</strain>
    </source>
</reference>
<dbReference type="EMBL" id="JADFUA010000003">
    <property type="protein sequence ID" value="MBE9609036.1"/>
    <property type="molecule type" value="Genomic_DNA"/>
</dbReference>
<evidence type="ECO:0000256" key="5">
    <source>
        <dbReference type="ARBA" id="ARBA00022553"/>
    </source>
</evidence>
<evidence type="ECO:0000256" key="7">
    <source>
        <dbReference type="ARBA" id="ARBA00022989"/>
    </source>
</evidence>
<dbReference type="InterPro" id="IPR004358">
    <property type="entry name" value="Sig_transdc_His_kin-like_C"/>
</dbReference>
<evidence type="ECO:0000259" key="12">
    <source>
        <dbReference type="PROSITE" id="PS50113"/>
    </source>
</evidence>
<dbReference type="NCBIfam" id="TIGR00229">
    <property type="entry name" value="sensory_box"/>
    <property type="match status" value="1"/>
</dbReference>
<dbReference type="RefSeq" id="WP_194115560.1">
    <property type="nucleotide sequence ID" value="NZ_JADFUA010000003.1"/>
</dbReference>
<dbReference type="SUPFAM" id="SSF55785">
    <property type="entry name" value="PYP-like sensor domain (PAS domain)"/>
    <property type="match status" value="2"/>
</dbReference>
<feature type="transmembrane region" description="Helical" evidence="9">
    <location>
        <begin position="326"/>
        <end position="351"/>
    </location>
</feature>